<dbReference type="InterPro" id="IPR014942">
    <property type="entry name" value="AbiEii"/>
</dbReference>
<gene>
    <name evidence="1" type="ORF">ENS06_13575</name>
</gene>
<comment type="caution">
    <text evidence="1">The sequence shown here is derived from an EMBL/GenBank/DDBJ whole genome shotgun (WGS) entry which is preliminary data.</text>
</comment>
<accession>A0A832A5G5</accession>
<evidence type="ECO:0008006" key="2">
    <source>
        <dbReference type="Google" id="ProtNLM"/>
    </source>
</evidence>
<dbReference type="Pfam" id="PF08843">
    <property type="entry name" value="AbiEii"/>
    <property type="match status" value="1"/>
</dbReference>
<name>A0A832A5G5_9BACT</name>
<dbReference type="Gene3D" id="3.10.450.620">
    <property type="entry name" value="JHP933, nucleotidyltransferase-like core domain"/>
    <property type="match status" value="1"/>
</dbReference>
<dbReference type="AlphaFoldDB" id="A0A832A5G5"/>
<protein>
    <recommendedName>
        <fullName evidence="2">Nucleotidyl transferase AbiEii toxin, Type IV TA system</fullName>
    </recommendedName>
</protein>
<reference evidence="1" key="1">
    <citation type="journal article" date="2020" name="mSystems">
        <title>Genome- and Community-Level Interaction Insights into Carbon Utilization and Element Cycling Functions of Hydrothermarchaeota in Hydrothermal Sediment.</title>
        <authorList>
            <person name="Zhou Z."/>
            <person name="Liu Y."/>
            <person name="Xu W."/>
            <person name="Pan J."/>
            <person name="Luo Z.H."/>
            <person name="Li M."/>
        </authorList>
    </citation>
    <scope>NUCLEOTIDE SEQUENCE [LARGE SCALE GENOMIC DNA]</scope>
    <source>
        <strain evidence="1">SpSt-456</strain>
    </source>
</reference>
<dbReference type="EMBL" id="DSTK01000039">
    <property type="protein sequence ID" value="HFK98336.1"/>
    <property type="molecule type" value="Genomic_DNA"/>
</dbReference>
<evidence type="ECO:0000313" key="1">
    <source>
        <dbReference type="EMBL" id="HFK98336.1"/>
    </source>
</evidence>
<organism evidence="1">
    <name type="scientific">Desulfacinum infernum</name>
    <dbReference type="NCBI Taxonomy" id="35837"/>
    <lineage>
        <taxon>Bacteria</taxon>
        <taxon>Pseudomonadati</taxon>
        <taxon>Thermodesulfobacteriota</taxon>
        <taxon>Syntrophobacteria</taxon>
        <taxon>Syntrophobacterales</taxon>
        <taxon>Syntrophobacteraceae</taxon>
        <taxon>Desulfacinum</taxon>
    </lineage>
</organism>
<sequence>MPQKIQSSRILNEAQKVFLEIFAGSDMASDFVLSGGTALAAFYLEHRLSDDLDFFSHLPGHFPPTDSLRHWMERHLGQAIYNRIADRRQFSVSCEGVLLKVEFVPLYFSRLGSPVPVDGIYVDSLEDIAANKIIAMADRFDPKDFFDVWMIAKKTPLDIGSMVKLAERKHKANYRYLLHLERIIANPASLEAIRAVEVFDPHEVTSFFRTAVKKLALEAIPKISLNC</sequence>
<proteinExistence type="predicted"/>